<dbReference type="EMBL" id="CAJVQB010013535">
    <property type="protein sequence ID" value="CAG8762759.1"/>
    <property type="molecule type" value="Genomic_DNA"/>
</dbReference>
<proteinExistence type="predicted"/>
<gene>
    <name evidence="1" type="ORF">GMARGA_LOCUS17673</name>
</gene>
<sequence>MTIANSWAFQWANNSSMLALFNWLNPNLKLPNKKELAGSVLDNAINNINQLCEYKLN</sequence>
<keyword evidence="2" id="KW-1185">Reference proteome</keyword>
<reference evidence="1 2" key="1">
    <citation type="submission" date="2021-06" db="EMBL/GenBank/DDBJ databases">
        <authorList>
            <person name="Kallberg Y."/>
            <person name="Tangrot J."/>
            <person name="Rosling A."/>
        </authorList>
    </citation>
    <scope>NUCLEOTIDE SEQUENCE [LARGE SCALE GENOMIC DNA]</scope>
    <source>
        <strain evidence="1 2">120-4 pot B 10/14</strain>
    </source>
</reference>
<accession>A0ABN7VE75</accession>
<evidence type="ECO:0000313" key="1">
    <source>
        <dbReference type="EMBL" id="CAG8762759.1"/>
    </source>
</evidence>
<feature type="non-terminal residue" evidence="1">
    <location>
        <position position="1"/>
    </location>
</feature>
<dbReference type="Proteomes" id="UP000789901">
    <property type="component" value="Unassembled WGS sequence"/>
</dbReference>
<comment type="caution">
    <text evidence="1">The sequence shown here is derived from an EMBL/GenBank/DDBJ whole genome shotgun (WGS) entry which is preliminary data.</text>
</comment>
<evidence type="ECO:0000313" key="2">
    <source>
        <dbReference type="Proteomes" id="UP000789901"/>
    </source>
</evidence>
<name>A0ABN7VE75_GIGMA</name>
<protein>
    <submittedName>
        <fullName evidence="1">38620_t:CDS:1</fullName>
    </submittedName>
</protein>
<organism evidence="1 2">
    <name type="scientific">Gigaspora margarita</name>
    <dbReference type="NCBI Taxonomy" id="4874"/>
    <lineage>
        <taxon>Eukaryota</taxon>
        <taxon>Fungi</taxon>
        <taxon>Fungi incertae sedis</taxon>
        <taxon>Mucoromycota</taxon>
        <taxon>Glomeromycotina</taxon>
        <taxon>Glomeromycetes</taxon>
        <taxon>Diversisporales</taxon>
        <taxon>Gigasporaceae</taxon>
        <taxon>Gigaspora</taxon>
    </lineage>
</organism>